<evidence type="ECO:0000313" key="2">
    <source>
        <dbReference type="Proteomes" id="UP001430377"/>
    </source>
</evidence>
<protein>
    <recommendedName>
        <fullName evidence="3">DUF2087 domain-containing protein</fullName>
    </recommendedName>
</protein>
<comment type="caution">
    <text evidence="1">The sequence shown here is derived from an EMBL/GenBank/DDBJ whole genome shotgun (WGS) entry which is preliminary data.</text>
</comment>
<proteinExistence type="predicted"/>
<sequence>MRYKVAPPVRSLAALNDARGAVPLVPDDESDCCRAIRRASDVPDRETAREYLTFLRALGLVAESDRGYYRTRTELDEETLATAFRENVFGAAEVLDTLGSDPRTVDEVFAAVRPAVPRWERERHADWERVWHSRVERLLGWATTFGLCRRTDAGYEAA</sequence>
<dbReference type="InterPro" id="IPR058821">
    <property type="entry name" value="Double_WHD-containing_halo"/>
</dbReference>
<organism evidence="1 2">
    <name type="scientific">Haloarcula rubra</name>
    <dbReference type="NCBI Taxonomy" id="2487747"/>
    <lineage>
        <taxon>Archaea</taxon>
        <taxon>Methanobacteriati</taxon>
        <taxon>Methanobacteriota</taxon>
        <taxon>Stenosarchaea group</taxon>
        <taxon>Halobacteria</taxon>
        <taxon>Halobacteriales</taxon>
        <taxon>Haloarculaceae</taxon>
        <taxon>Haloarcula</taxon>
    </lineage>
</organism>
<dbReference type="EMBL" id="RKLR01000023">
    <property type="protein sequence ID" value="MBX0325945.1"/>
    <property type="molecule type" value="Genomic_DNA"/>
</dbReference>
<dbReference type="Pfam" id="PF25947">
    <property type="entry name" value="WHD_halo_double"/>
    <property type="match status" value="1"/>
</dbReference>
<reference evidence="1 2" key="1">
    <citation type="submission" date="2021-06" db="EMBL/GenBank/DDBJ databases">
        <title>Halomicroarcula sp. a new haloarchaeum isolated from saline soil.</title>
        <authorList>
            <person name="Duran-Viseras A."/>
            <person name="Sanchez-Porro C."/>
            <person name="Ventosa A."/>
        </authorList>
    </citation>
    <scope>NUCLEOTIDE SEQUENCE [LARGE SCALE GENOMIC DNA]</scope>
    <source>
        <strain evidence="1 2">F13</strain>
    </source>
</reference>
<gene>
    <name evidence="1" type="ORF">EGH21_23295</name>
</gene>
<dbReference type="AlphaFoldDB" id="A0AAW4PXB6"/>
<accession>A0AAW4PXB6</accession>
<evidence type="ECO:0008006" key="3">
    <source>
        <dbReference type="Google" id="ProtNLM"/>
    </source>
</evidence>
<keyword evidence="2" id="KW-1185">Reference proteome</keyword>
<evidence type="ECO:0000313" key="1">
    <source>
        <dbReference type="EMBL" id="MBX0325945.1"/>
    </source>
</evidence>
<dbReference type="RefSeq" id="WP_220620801.1">
    <property type="nucleotide sequence ID" value="NZ_RKLR01000023.1"/>
</dbReference>
<dbReference type="Proteomes" id="UP001430377">
    <property type="component" value="Unassembled WGS sequence"/>
</dbReference>
<name>A0AAW4PXB6_9EURY</name>